<gene>
    <name evidence="3" type="ORF">BSAL_23810</name>
</gene>
<reference evidence="4" key="1">
    <citation type="submission" date="2015-09" db="EMBL/GenBank/DDBJ databases">
        <authorList>
            <consortium name="Pathogen Informatics"/>
        </authorList>
    </citation>
    <scope>NUCLEOTIDE SEQUENCE [LARGE SCALE GENOMIC DNA]</scope>
    <source>
        <strain evidence="4">Lake Konstanz</strain>
    </source>
</reference>
<accession>A0A0S4JEQ4</accession>
<keyword evidence="2" id="KW-0472">Membrane</keyword>
<keyword evidence="2 3" id="KW-0812">Transmembrane</keyword>
<proteinExistence type="predicted"/>
<evidence type="ECO:0000256" key="2">
    <source>
        <dbReference type="SAM" id="Phobius"/>
    </source>
</evidence>
<evidence type="ECO:0000256" key="1">
    <source>
        <dbReference type="SAM" id="MobiDB-lite"/>
    </source>
</evidence>
<feature type="compositionally biased region" description="Basic and acidic residues" evidence="1">
    <location>
        <begin position="337"/>
        <end position="346"/>
    </location>
</feature>
<evidence type="ECO:0000313" key="4">
    <source>
        <dbReference type="Proteomes" id="UP000051952"/>
    </source>
</evidence>
<feature type="compositionally biased region" description="Low complexity" evidence="1">
    <location>
        <begin position="354"/>
        <end position="366"/>
    </location>
</feature>
<keyword evidence="2" id="KW-1133">Transmembrane helix</keyword>
<name>A0A0S4JEQ4_BODSA</name>
<keyword evidence="4" id="KW-1185">Reference proteome</keyword>
<feature type="region of interest" description="Disordered" evidence="1">
    <location>
        <begin position="335"/>
        <end position="366"/>
    </location>
</feature>
<dbReference type="EMBL" id="CYKH01001775">
    <property type="protein sequence ID" value="CUG89866.1"/>
    <property type="molecule type" value="Genomic_DNA"/>
</dbReference>
<feature type="transmembrane region" description="Helical" evidence="2">
    <location>
        <begin position="305"/>
        <end position="325"/>
    </location>
</feature>
<sequence>MLALRRFPTVHQCLSSSFHMNLRSNTTKANLDDGTELRDALLTSARATTSASSSHATFCQLVARRLCTAAAPSSLSSSGLASEVNTSSTDIAAFQRRALDCAACRPILHLLSSDRDAQRALPLALLRDLNSKRSSASEVKSIATELMHQIEMFSSLSKGGENGGHLSSNEAQLWRIYAALCGVHASTASIADASQGCGGGPLHAQLHDICFWVREMAAALRRAGDPLSPAQRALGSALPFIQHADTESALTFRRTLSAIYSTESNASTTTYLSPAAKVHFVCAVCVPFALTHFVVSYVGGVRQRLDVKTLVTIVVCAVATYVLVFQKKRNNTVSQSDETKSARGVDADLPGNRGSTSLNSGSTGSVSTIKTSTILSAINEK</sequence>
<dbReference type="Proteomes" id="UP000051952">
    <property type="component" value="Unassembled WGS sequence"/>
</dbReference>
<evidence type="ECO:0000313" key="3">
    <source>
        <dbReference type="EMBL" id="CUG89866.1"/>
    </source>
</evidence>
<dbReference type="AlphaFoldDB" id="A0A0S4JEQ4"/>
<dbReference type="VEuPathDB" id="TriTrypDB:BSAL_23810"/>
<protein>
    <submittedName>
        <fullName evidence="3">Transmembrane protein, putative</fullName>
    </submittedName>
</protein>
<organism evidence="3 4">
    <name type="scientific">Bodo saltans</name>
    <name type="common">Flagellated protozoan</name>
    <dbReference type="NCBI Taxonomy" id="75058"/>
    <lineage>
        <taxon>Eukaryota</taxon>
        <taxon>Discoba</taxon>
        <taxon>Euglenozoa</taxon>
        <taxon>Kinetoplastea</taxon>
        <taxon>Metakinetoplastina</taxon>
        <taxon>Eubodonida</taxon>
        <taxon>Bodonidae</taxon>
        <taxon>Bodo</taxon>
    </lineage>
</organism>
<feature type="transmembrane region" description="Helical" evidence="2">
    <location>
        <begin position="278"/>
        <end position="298"/>
    </location>
</feature>